<evidence type="ECO:0000259" key="1">
    <source>
        <dbReference type="Pfam" id="PF13456"/>
    </source>
</evidence>
<reference evidence="2" key="1">
    <citation type="submission" date="2019-12" db="EMBL/GenBank/DDBJ databases">
        <title>Genome sequencing and annotation of Brassica cretica.</title>
        <authorList>
            <person name="Studholme D.J."/>
            <person name="Sarris P.F."/>
        </authorList>
    </citation>
    <scope>NUCLEOTIDE SEQUENCE</scope>
    <source>
        <strain evidence="2">PFS-102/07</strain>
        <tissue evidence="2">Leaf</tissue>
    </source>
</reference>
<gene>
    <name evidence="2" type="ORF">F2Q70_00011929</name>
</gene>
<dbReference type="InterPro" id="IPR002156">
    <property type="entry name" value="RNaseH_domain"/>
</dbReference>
<dbReference type="GO" id="GO:0004523">
    <property type="term" value="F:RNA-DNA hybrid ribonuclease activity"/>
    <property type="evidence" value="ECO:0007669"/>
    <property type="project" value="InterPro"/>
</dbReference>
<dbReference type="Gene3D" id="3.30.420.10">
    <property type="entry name" value="Ribonuclease H-like superfamily/Ribonuclease H"/>
    <property type="match status" value="1"/>
</dbReference>
<comment type="caution">
    <text evidence="2">The sequence shown here is derived from an EMBL/GenBank/DDBJ whole genome shotgun (WGS) entry which is preliminary data.</text>
</comment>
<protein>
    <recommendedName>
        <fullName evidence="1">RNase H type-1 domain-containing protein</fullName>
    </recommendedName>
</protein>
<dbReference type="AlphaFoldDB" id="A0A8S9LXL3"/>
<feature type="domain" description="RNase H type-1" evidence="1">
    <location>
        <begin position="4"/>
        <end position="36"/>
    </location>
</feature>
<accession>A0A8S9LXL3</accession>
<name>A0A8S9LXL3_BRACR</name>
<dbReference type="InterPro" id="IPR036397">
    <property type="entry name" value="RNaseH_sf"/>
</dbReference>
<dbReference type="EMBL" id="QGKY02000089">
    <property type="protein sequence ID" value="KAF2612135.1"/>
    <property type="molecule type" value="Genomic_DNA"/>
</dbReference>
<organism evidence="2">
    <name type="scientific">Brassica cretica</name>
    <name type="common">Mustard</name>
    <dbReference type="NCBI Taxonomy" id="69181"/>
    <lineage>
        <taxon>Eukaryota</taxon>
        <taxon>Viridiplantae</taxon>
        <taxon>Streptophyta</taxon>
        <taxon>Embryophyta</taxon>
        <taxon>Tracheophyta</taxon>
        <taxon>Spermatophyta</taxon>
        <taxon>Magnoliopsida</taxon>
        <taxon>eudicotyledons</taxon>
        <taxon>Gunneridae</taxon>
        <taxon>Pentapetalae</taxon>
        <taxon>rosids</taxon>
        <taxon>malvids</taxon>
        <taxon>Brassicales</taxon>
        <taxon>Brassicaceae</taxon>
        <taxon>Brassiceae</taxon>
        <taxon>Brassica</taxon>
    </lineage>
</organism>
<dbReference type="GO" id="GO:0003676">
    <property type="term" value="F:nucleic acid binding"/>
    <property type="evidence" value="ECO:0007669"/>
    <property type="project" value="InterPro"/>
</dbReference>
<evidence type="ECO:0000313" key="2">
    <source>
        <dbReference type="EMBL" id="KAF2612135.1"/>
    </source>
</evidence>
<proteinExistence type="predicted"/>
<sequence>MIQYLAVAQQLIKKFKSGKLTQIPREQNSQADALADLGSALETNSKMSILFSCFNGQLPWRNAR</sequence>
<dbReference type="Pfam" id="PF13456">
    <property type="entry name" value="RVT_3"/>
    <property type="match status" value="1"/>
</dbReference>